<gene>
    <name evidence="3" type="ORF">GCM10011498_12570</name>
</gene>
<evidence type="ECO:0000256" key="2">
    <source>
        <dbReference type="ARBA" id="ARBA00023134"/>
    </source>
</evidence>
<keyword evidence="2" id="KW-0342">GTP-binding</keyword>
<evidence type="ECO:0000256" key="1">
    <source>
        <dbReference type="ARBA" id="ARBA00022741"/>
    </source>
</evidence>
<dbReference type="InterPro" id="IPR037103">
    <property type="entry name" value="Tubulin/FtsZ-like_C"/>
</dbReference>
<accession>A0A916QV79</accession>
<dbReference type="PANTHER" id="PTHR34784">
    <property type="entry name" value="50S RIBOSOMAL PROTEIN L34"/>
    <property type="match status" value="1"/>
</dbReference>
<keyword evidence="4" id="KW-1185">Reference proteome</keyword>
<dbReference type="AlphaFoldDB" id="A0A916QV79"/>
<reference evidence="3" key="1">
    <citation type="journal article" date="2014" name="Int. J. Syst. Evol. Microbiol.">
        <title>Complete genome sequence of Corynebacterium casei LMG S-19264T (=DSM 44701T), isolated from a smear-ripened cheese.</title>
        <authorList>
            <consortium name="US DOE Joint Genome Institute (JGI-PGF)"/>
            <person name="Walter F."/>
            <person name="Albersmeier A."/>
            <person name="Kalinowski J."/>
            <person name="Ruckert C."/>
        </authorList>
    </citation>
    <scope>NUCLEOTIDE SEQUENCE</scope>
    <source>
        <strain evidence="3">CGMCC 1.15880</strain>
    </source>
</reference>
<dbReference type="GO" id="GO:0005525">
    <property type="term" value="F:GTP binding"/>
    <property type="evidence" value="ECO:0007669"/>
    <property type="project" value="UniProtKB-KW"/>
</dbReference>
<dbReference type="Gene3D" id="3.30.1330.20">
    <property type="entry name" value="Tubulin/FtsZ, C-terminal domain"/>
    <property type="match status" value="1"/>
</dbReference>
<keyword evidence="1" id="KW-0547">Nucleotide-binding</keyword>
<organism evidence="3 4">
    <name type="scientific">Neptunicoccus cionae</name>
    <dbReference type="NCBI Taxonomy" id="2035344"/>
    <lineage>
        <taxon>Bacteria</taxon>
        <taxon>Pseudomonadati</taxon>
        <taxon>Pseudomonadota</taxon>
        <taxon>Alphaproteobacteria</taxon>
        <taxon>Rhodobacterales</taxon>
        <taxon>Paracoccaceae</taxon>
        <taxon>Neptunicoccus</taxon>
    </lineage>
</organism>
<evidence type="ECO:0000313" key="3">
    <source>
        <dbReference type="EMBL" id="GGA13980.1"/>
    </source>
</evidence>
<dbReference type="Proteomes" id="UP000628017">
    <property type="component" value="Unassembled WGS sequence"/>
</dbReference>
<dbReference type="Pfam" id="PF09585">
    <property type="entry name" value="Lin0512_fam"/>
    <property type="match status" value="1"/>
</dbReference>
<sequence>MTQNTPTNDSRIILETGIGTDLYGKDYTKAAIRAVNDAIRHSSLTMFTELGLDHQNMTVAVTIGVQEPDQLDTDRIAAELPRGNAKATAVKGGQNIPSPDGSTASVIATAAIEAYYPINPTDWKLSKTD</sequence>
<reference evidence="3" key="2">
    <citation type="submission" date="2020-09" db="EMBL/GenBank/DDBJ databases">
        <authorList>
            <person name="Sun Q."/>
            <person name="Zhou Y."/>
        </authorList>
    </citation>
    <scope>NUCLEOTIDE SEQUENCE</scope>
    <source>
        <strain evidence="3">CGMCC 1.15880</strain>
    </source>
</reference>
<protein>
    <submittedName>
        <fullName evidence="3">Uncharacterized protein</fullName>
    </submittedName>
</protein>
<dbReference type="EMBL" id="BMKA01000002">
    <property type="protein sequence ID" value="GGA13980.1"/>
    <property type="molecule type" value="Genomic_DNA"/>
</dbReference>
<evidence type="ECO:0000313" key="4">
    <source>
        <dbReference type="Proteomes" id="UP000628017"/>
    </source>
</evidence>
<name>A0A916QV79_9RHOB</name>
<dbReference type="InterPro" id="IPR011719">
    <property type="entry name" value="CHP02058"/>
</dbReference>
<comment type="caution">
    <text evidence="3">The sequence shown here is derived from an EMBL/GenBank/DDBJ whole genome shotgun (WGS) entry which is preliminary data.</text>
</comment>
<proteinExistence type="predicted"/>
<dbReference type="PANTHER" id="PTHR34784:SF1">
    <property type="entry name" value="50S RIBOSOMAL PROTEIN L34"/>
    <property type="match status" value="1"/>
</dbReference>
<dbReference type="RefSeq" id="WP_188672189.1">
    <property type="nucleotide sequence ID" value="NZ_BMKA01000002.1"/>
</dbReference>